<dbReference type="PANTHER" id="PTHR40624">
    <property type="entry name" value="BIOSYNTHESIS MONOOXYGENASE, PUTATIVE (AFU_ORTHOLOGUE AFUA_1G12025)-RELATED"/>
    <property type="match status" value="1"/>
</dbReference>
<name>A0A9W9GPI8_9EURO</name>
<protein>
    <recommendedName>
        <fullName evidence="1">ABM domain-containing protein</fullName>
    </recommendedName>
</protein>
<evidence type="ECO:0000313" key="2">
    <source>
        <dbReference type="EMBL" id="KAJ5124742.1"/>
    </source>
</evidence>
<evidence type="ECO:0000259" key="1">
    <source>
        <dbReference type="PROSITE" id="PS51725"/>
    </source>
</evidence>
<reference evidence="2" key="2">
    <citation type="journal article" date="2023" name="IMA Fungus">
        <title>Comparative genomic study of the Penicillium genus elucidates a diverse pangenome and 15 lateral gene transfer events.</title>
        <authorList>
            <person name="Petersen C."/>
            <person name="Sorensen T."/>
            <person name="Nielsen M.R."/>
            <person name="Sondergaard T.E."/>
            <person name="Sorensen J.L."/>
            <person name="Fitzpatrick D.A."/>
            <person name="Frisvad J.C."/>
            <person name="Nielsen K.L."/>
        </authorList>
    </citation>
    <scope>NUCLEOTIDE SEQUENCE</scope>
    <source>
        <strain evidence="2">IBT 22155</strain>
    </source>
</reference>
<reference evidence="2" key="1">
    <citation type="submission" date="2022-11" db="EMBL/GenBank/DDBJ databases">
        <authorList>
            <person name="Petersen C."/>
        </authorList>
    </citation>
    <scope>NUCLEOTIDE SEQUENCE</scope>
    <source>
        <strain evidence="2">IBT 22155</strain>
    </source>
</reference>
<dbReference type="PROSITE" id="PS51725">
    <property type="entry name" value="ABM"/>
    <property type="match status" value="1"/>
</dbReference>
<keyword evidence="3" id="KW-1185">Reference proteome</keyword>
<dbReference type="GeneID" id="81408481"/>
<dbReference type="InterPro" id="IPR011008">
    <property type="entry name" value="Dimeric_a/b-barrel"/>
</dbReference>
<accession>A0A9W9GPI8</accession>
<dbReference type="InterPro" id="IPR007138">
    <property type="entry name" value="ABM_dom"/>
</dbReference>
<dbReference type="OrthoDB" id="10011777at2759"/>
<dbReference type="Gene3D" id="3.30.70.100">
    <property type="match status" value="1"/>
</dbReference>
<dbReference type="PANTHER" id="PTHR40624:SF1">
    <property type="entry name" value="BIOSYNTHESIS MONOOXYGENASE, PUTATIVE (AFU_ORTHOLOGUE AFUA_1G12025)-RELATED"/>
    <property type="match status" value="1"/>
</dbReference>
<sequence>MSEINVTAIFYAKPEKFDELANLVTEVIKDVQEHEPDTLLYYAFQLREKNEIVIVERYKNRAAIQTHVKSPYFRAFSGKLAPLLAKKTEIRAGGFLSGSRGVSRL</sequence>
<comment type="caution">
    <text evidence="2">The sequence shown here is derived from an EMBL/GenBank/DDBJ whole genome shotgun (WGS) entry which is preliminary data.</text>
</comment>
<dbReference type="RefSeq" id="XP_056519141.1">
    <property type="nucleotide sequence ID" value="XM_056669311.1"/>
</dbReference>
<feature type="domain" description="ABM" evidence="1">
    <location>
        <begin position="4"/>
        <end position="92"/>
    </location>
</feature>
<gene>
    <name evidence="2" type="ORF">N7515_008567</name>
</gene>
<organism evidence="2 3">
    <name type="scientific">Penicillium bovifimosum</name>
    <dbReference type="NCBI Taxonomy" id="126998"/>
    <lineage>
        <taxon>Eukaryota</taxon>
        <taxon>Fungi</taxon>
        <taxon>Dikarya</taxon>
        <taxon>Ascomycota</taxon>
        <taxon>Pezizomycotina</taxon>
        <taxon>Eurotiomycetes</taxon>
        <taxon>Eurotiomycetidae</taxon>
        <taxon>Eurotiales</taxon>
        <taxon>Aspergillaceae</taxon>
        <taxon>Penicillium</taxon>
    </lineage>
</organism>
<dbReference type="AlphaFoldDB" id="A0A9W9GPI8"/>
<proteinExistence type="predicted"/>
<dbReference type="Proteomes" id="UP001149079">
    <property type="component" value="Unassembled WGS sequence"/>
</dbReference>
<evidence type="ECO:0000313" key="3">
    <source>
        <dbReference type="Proteomes" id="UP001149079"/>
    </source>
</evidence>
<dbReference type="SUPFAM" id="SSF54909">
    <property type="entry name" value="Dimeric alpha+beta barrel"/>
    <property type="match status" value="1"/>
</dbReference>
<dbReference type="EMBL" id="JAPQKL010000006">
    <property type="protein sequence ID" value="KAJ5124742.1"/>
    <property type="molecule type" value="Genomic_DNA"/>
</dbReference>
<dbReference type="Pfam" id="PF03992">
    <property type="entry name" value="ABM"/>
    <property type="match status" value="1"/>
</dbReference>